<comment type="subcellular location">
    <subcellularLocation>
        <location evidence="1">Cell membrane</location>
        <topology evidence="1">Multi-pass membrane protein</topology>
    </subcellularLocation>
</comment>
<accession>A0A8K0ENK2</accession>
<sequence length="415" mass="45956">MNVSNVTFPPTGIAAPQGGAGPIVILVLSLFTVFTIAGNLLVIAVVYRDRKLRTVTNYLIVSLAYADLLIGSLVMPFGISLEVTGGEWLFGKLWCDIWHSLDVMGSTASILNLCAISLDRYWAITDPVLYPCRVTVGRARLMIALVWLCSAAISFPAIAWWQAVGDPSSPEHLCLFTSDTTYLATSSIVSFYVPLLIMLFTYYRIYRIAARQRKSLMQGVKVFDADGKDGESLSLRVHRGGGNGRKESLIPCNGAVSNGERLSIAANDKKLRQIKIAKRLQKFTKEHKAAKTLSIVIGVFILCWLPFFVLNIIISACSFQCIDGVDFLYAIFTWLGYVNSGFNPIIYACSSMEFRRAFAKTLCQYCPKGLCKRKNFPGYSVRSALATVTVEMLQGGHNEEMPNGSARRYNRRTTI</sequence>
<keyword evidence="2" id="KW-1003">Cell membrane</keyword>
<evidence type="ECO:0000256" key="5">
    <source>
        <dbReference type="ARBA" id="ARBA00023040"/>
    </source>
</evidence>
<evidence type="ECO:0000256" key="11">
    <source>
        <dbReference type="SAM" id="Phobius"/>
    </source>
</evidence>
<keyword evidence="5 9" id="KW-0297">G-protein coupled receptor</keyword>
<evidence type="ECO:0000256" key="1">
    <source>
        <dbReference type="ARBA" id="ARBA00004651"/>
    </source>
</evidence>
<protein>
    <submittedName>
        <fullName evidence="13">ADRA1B protein</fullName>
    </submittedName>
</protein>
<feature type="region of interest" description="Disordered" evidence="10">
    <location>
        <begin position="396"/>
        <end position="415"/>
    </location>
</feature>
<feature type="transmembrane region" description="Helical" evidence="11">
    <location>
        <begin position="20"/>
        <end position="46"/>
    </location>
</feature>
<feature type="transmembrane region" description="Helical" evidence="11">
    <location>
        <begin position="327"/>
        <end position="350"/>
    </location>
</feature>
<evidence type="ECO:0000313" key="14">
    <source>
        <dbReference type="Proteomes" id="UP000838412"/>
    </source>
</evidence>
<dbReference type="SMART" id="SM01381">
    <property type="entry name" value="7TM_GPCR_Srsx"/>
    <property type="match status" value="1"/>
</dbReference>
<dbReference type="InterPro" id="IPR017452">
    <property type="entry name" value="GPCR_Rhodpsn_7TM"/>
</dbReference>
<dbReference type="InterPro" id="IPR000276">
    <property type="entry name" value="GPCR_Rhodpsn"/>
</dbReference>
<name>A0A8K0ENK2_BRALA</name>
<feature type="transmembrane region" description="Helical" evidence="11">
    <location>
        <begin position="139"/>
        <end position="161"/>
    </location>
</feature>
<keyword evidence="8 9" id="KW-0807">Transducer</keyword>
<dbReference type="CDD" id="cd15067">
    <property type="entry name" value="7tmA_Dop1R2-like"/>
    <property type="match status" value="1"/>
</dbReference>
<organism evidence="13 14">
    <name type="scientific">Branchiostoma lanceolatum</name>
    <name type="common">Common lancelet</name>
    <name type="synonym">Amphioxus lanceolatum</name>
    <dbReference type="NCBI Taxonomy" id="7740"/>
    <lineage>
        <taxon>Eukaryota</taxon>
        <taxon>Metazoa</taxon>
        <taxon>Chordata</taxon>
        <taxon>Cephalochordata</taxon>
        <taxon>Leptocardii</taxon>
        <taxon>Amphioxiformes</taxon>
        <taxon>Branchiostomatidae</taxon>
        <taxon>Branchiostoma</taxon>
    </lineage>
</organism>
<evidence type="ECO:0000256" key="2">
    <source>
        <dbReference type="ARBA" id="ARBA00022475"/>
    </source>
</evidence>
<dbReference type="OrthoDB" id="5957871at2759"/>
<gene>
    <name evidence="13" type="primary">ADRA1B</name>
    <name evidence="13" type="ORF">BLAG_LOCUS16095</name>
</gene>
<keyword evidence="7 9" id="KW-0675">Receptor</keyword>
<dbReference type="AlphaFoldDB" id="A0A8K0ENK2"/>
<evidence type="ECO:0000256" key="6">
    <source>
        <dbReference type="ARBA" id="ARBA00023136"/>
    </source>
</evidence>
<dbReference type="SUPFAM" id="SSF81321">
    <property type="entry name" value="Family A G protein-coupled receptor-like"/>
    <property type="match status" value="1"/>
</dbReference>
<evidence type="ECO:0000259" key="12">
    <source>
        <dbReference type="PROSITE" id="PS50262"/>
    </source>
</evidence>
<dbReference type="PRINTS" id="PR00237">
    <property type="entry name" value="GPCRRHODOPSN"/>
</dbReference>
<feature type="transmembrane region" description="Helical" evidence="11">
    <location>
        <begin position="58"/>
        <end position="77"/>
    </location>
</feature>
<dbReference type="PROSITE" id="PS50262">
    <property type="entry name" value="G_PROTEIN_RECEP_F1_2"/>
    <property type="match status" value="1"/>
</dbReference>
<keyword evidence="6 11" id="KW-0472">Membrane</keyword>
<evidence type="ECO:0000256" key="3">
    <source>
        <dbReference type="ARBA" id="ARBA00022692"/>
    </source>
</evidence>
<dbReference type="PANTHER" id="PTHR24248">
    <property type="entry name" value="ADRENERGIC RECEPTOR-RELATED G-PROTEIN COUPLED RECEPTOR"/>
    <property type="match status" value="1"/>
</dbReference>
<feature type="transmembrane region" description="Helical" evidence="11">
    <location>
        <begin position="97"/>
        <end position="118"/>
    </location>
</feature>
<evidence type="ECO:0000256" key="4">
    <source>
        <dbReference type="ARBA" id="ARBA00022989"/>
    </source>
</evidence>
<dbReference type="Proteomes" id="UP000838412">
    <property type="component" value="Chromosome 3"/>
</dbReference>
<dbReference type="EMBL" id="OV696688">
    <property type="protein sequence ID" value="CAH1258572.1"/>
    <property type="molecule type" value="Genomic_DNA"/>
</dbReference>
<dbReference type="GO" id="GO:0004930">
    <property type="term" value="F:G protein-coupled receptor activity"/>
    <property type="evidence" value="ECO:0007669"/>
    <property type="project" value="UniProtKB-KW"/>
</dbReference>
<dbReference type="GO" id="GO:0043410">
    <property type="term" value="P:positive regulation of MAPK cascade"/>
    <property type="evidence" value="ECO:0007669"/>
    <property type="project" value="TreeGrafter"/>
</dbReference>
<feature type="transmembrane region" description="Helical" evidence="11">
    <location>
        <begin position="181"/>
        <end position="203"/>
    </location>
</feature>
<keyword evidence="14" id="KW-1185">Reference proteome</keyword>
<dbReference type="PANTHER" id="PTHR24248:SF185">
    <property type="entry name" value="DOPAMINE RECEPTOR 2"/>
    <property type="match status" value="1"/>
</dbReference>
<dbReference type="GO" id="GO:0071880">
    <property type="term" value="P:adenylate cyclase-activating adrenergic receptor signaling pathway"/>
    <property type="evidence" value="ECO:0007669"/>
    <property type="project" value="TreeGrafter"/>
</dbReference>
<keyword evidence="3 9" id="KW-0812">Transmembrane</keyword>
<evidence type="ECO:0000313" key="13">
    <source>
        <dbReference type="EMBL" id="CAH1258572.1"/>
    </source>
</evidence>
<dbReference type="Pfam" id="PF00001">
    <property type="entry name" value="7tm_1"/>
    <property type="match status" value="1"/>
</dbReference>
<reference evidence="13" key="1">
    <citation type="submission" date="2022-01" db="EMBL/GenBank/DDBJ databases">
        <authorList>
            <person name="Braso-Vives M."/>
        </authorList>
    </citation>
    <scope>NUCLEOTIDE SEQUENCE</scope>
</reference>
<evidence type="ECO:0000256" key="8">
    <source>
        <dbReference type="ARBA" id="ARBA00023224"/>
    </source>
</evidence>
<dbReference type="GO" id="GO:0005886">
    <property type="term" value="C:plasma membrane"/>
    <property type="evidence" value="ECO:0007669"/>
    <property type="project" value="UniProtKB-SubCell"/>
</dbReference>
<feature type="domain" description="G-protein coupled receptors family 1 profile" evidence="12">
    <location>
        <begin position="38"/>
        <end position="347"/>
    </location>
</feature>
<evidence type="ECO:0000256" key="7">
    <source>
        <dbReference type="ARBA" id="ARBA00023170"/>
    </source>
</evidence>
<evidence type="ECO:0000256" key="10">
    <source>
        <dbReference type="SAM" id="MobiDB-lite"/>
    </source>
</evidence>
<evidence type="ECO:0000256" key="9">
    <source>
        <dbReference type="RuleBase" id="RU000688"/>
    </source>
</evidence>
<feature type="transmembrane region" description="Helical" evidence="11">
    <location>
        <begin position="292"/>
        <end position="315"/>
    </location>
</feature>
<keyword evidence="4 11" id="KW-1133">Transmembrane helix</keyword>
<proteinExistence type="inferred from homology"/>
<dbReference type="PROSITE" id="PS00237">
    <property type="entry name" value="G_PROTEIN_RECEP_F1_1"/>
    <property type="match status" value="1"/>
</dbReference>
<comment type="similarity">
    <text evidence="9">Belongs to the G-protein coupled receptor 1 family.</text>
</comment>
<dbReference type="Gene3D" id="1.20.1070.10">
    <property type="entry name" value="Rhodopsin 7-helix transmembrane proteins"/>
    <property type="match status" value="1"/>
</dbReference>